<dbReference type="SUPFAM" id="SSF52980">
    <property type="entry name" value="Restriction endonuclease-like"/>
    <property type="match status" value="1"/>
</dbReference>
<dbReference type="GO" id="GO:0004527">
    <property type="term" value="F:exonuclease activity"/>
    <property type="evidence" value="ECO:0007669"/>
    <property type="project" value="UniProtKB-KW"/>
</dbReference>
<comment type="caution">
    <text evidence="2">The sequence shown here is derived from an EMBL/GenBank/DDBJ whole genome shotgun (WGS) entry which is preliminary data.</text>
</comment>
<protein>
    <submittedName>
        <fullName evidence="2">Exonuclease</fullName>
    </submittedName>
</protein>
<name>A0A502HTA2_9PSED</name>
<evidence type="ECO:0000313" key="2">
    <source>
        <dbReference type="EMBL" id="TPG76340.1"/>
    </source>
</evidence>
<dbReference type="InterPro" id="IPR011335">
    <property type="entry name" value="Restrct_endonuc-II-like"/>
</dbReference>
<dbReference type="EMBL" id="RCZE01000008">
    <property type="protein sequence ID" value="TPG76340.1"/>
    <property type="molecule type" value="Genomic_DNA"/>
</dbReference>
<dbReference type="Gene3D" id="3.90.320.10">
    <property type="match status" value="1"/>
</dbReference>
<dbReference type="PANTHER" id="PTHR46609">
    <property type="entry name" value="EXONUCLEASE, PHAGE-TYPE/RECB, C-TERMINAL DOMAIN-CONTAINING PROTEIN"/>
    <property type="match status" value="1"/>
</dbReference>
<accession>A0A502HTA2</accession>
<proteinExistence type="predicted"/>
<dbReference type="InterPro" id="IPR051703">
    <property type="entry name" value="NF-kappa-B_Signaling_Reg"/>
</dbReference>
<dbReference type="Pfam" id="PF09588">
    <property type="entry name" value="YqaJ"/>
    <property type="match status" value="1"/>
</dbReference>
<dbReference type="CDD" id="cd22343">
    <property type="entry name" value="PDDEXK_lambda_exonuclease-like"/>
    <property type="match status" value="1"/>
</dbReference>
<feature type="domain" description="YqaJ viral recombinase" evidence="1">
    <location>
        <begin position="10"/>
        <end position="156"/>
    </location>
</feature>
<evidence type="ECO:0000259" key="1">
    <source>
        <dbReference type="Pfam" id="PF09588"/>
    </source>
</evidence>
<keyword evidence="2" id="KW-0540">Nuclease</keyword>
<dbReference type="InterPro" id="IPR019080">
    <property type="entry name" value="YqaJ_viral_recombinase"/>
</dbReference>
<sequence length="220" mass="25515">MNSRLQGTEQWNADRVGRVTASRFKDVMAWGKPDKHGKREPQKARTTYMLELCFERLSQKPKHQVKSASMRWGTEQEPFSHEAYEMLTGNIVNASGFIAHPKYDWLGCSPDGLVDADGGVESKCPYSEAIHITTWLGGMPEEHMPQVQGCMFVTGRKWWDFLSFDPRQDDDCQLYIQTIYRDETYLENLHKELVQFNLELSRMVDEVADRARMQMQRLSA</sequence>
<dbReference type="RefSeq" id="WP_140668777.1">
    <property type="nucleotide sequence ID" value="NZ_RCZE01000008.1"/>
</dbReference>
<keyword evidence="2" id="KW-0378">Hydrolase</keyword>
<organism evidence="2 3">
    <name type="scientific">Pseudomonas arsenicoxydans</name>
    <dbReference type="NCBI Taxonomy" id="702115"/>
    <lineage>
        <taxon>Bacteria</taxon>
        <taxon>Pseudomonadati</taxon>
        <taxon>Pseudomonadota</taxon>
        <taxon>Gammaproteobacteria</taxon>
        <taxon>Pseudomonadales</taxon>
        <taxon>Pseudomonadaceae</taxon>
        <taxon>Pseudomonas</taxon>
    </lineage>
</organism>
<dbReference type="AlphaFoldDB" id="A0A502HTA2"/>
<evidence type="ECO:0000313" key="3">
    <source>
        <dbReference type="Proteomes" id="UP000317933"/>
    </source>
</evidence>
<dbReference type="PANTHER" id="PTHR46609:SF6">
    <property type="entry name" value="EXONUCLEASE, PHAGE-TYPE_RECB, C-TERMINAL DOMAIN-CONTAINING PROTEIN-RELATED"/>
    <property type="match status" value="1"/>
</dbReference>
<keyword evidence="2" id="KW-0269">Exonuclease</keyword>
<gene>
    <name evidence="2" type="ORF">EAH78_18435</name>
</gene>
<reference evidence="2 3" key="1">
    <citation type="journal article" date="2019" name="Environ. Microbiol.">
        <title>Species interactions and distinct microbial communities in high Arctic permafrost affected cryosols are associated with the CH4 and CO2 gas fluxes.</title>
        <authorList>
            <person name="Altshuler I."/>
            <person name="Hamel J."/>
            <person name="Turney S."/>
            <person name="Magnuson E."/>
            <person name="Levesque R."/>
            <person name="Greer C."/>
            <person name="Whyte L.G."/>
        </authorList>
    </citation>
    <scope>NUCLEOTIDE SEQUENCE [LARGE SCALE GENOMIC DNA]</scope>
    <source>
        <strain evidence="2 3">E3</strain>
    </source>
</reference>
<dbReference type="InterPro" id="IPR011604">
    <property type="entry name" value="PDDEXK-like_dom_sf"/>
</dbReference>
<dbReference type="Proteomes" id="UP000317933">
    <property type="component" value="Unassembled WGS sequence"/>
</dbReference>